<proteinExistence type="predicted"/>
<dbReference type="EMBL" id="CM056741">
    <property type="protein sequence ID" value="KAJ8683109.1"/>
    <property type="molecule type" value="Genomic_DNA"/>
</dbReference>
<dbReference type="Proteomes" id="UP001239111">
    <property type="component" value="Chromosome 1"/>
</dbReference>
<gene>
    <name evidence="1" type="ORF">QAD02_018901</name>
</gene>
<accession>A0ACC2PHN8</accession>
<evidence type="ECO:0000313" key="2">
    <source>
        <dbReference type="Proteomes" id="UP001239111"/>
    </source>
</evidence>
<evidence type="ECO:0000313" key="1">
    <source>
        <dbReference type="EMBL" id="KAJ8683109.1"/>
    </source>
</evidence>
<keyword evidence="2" id="KW-1185">Reference proteome</keyword>
<name>A0ACC2PHN8_9HYME</name>
<reference evidence="1" key="1">
    <citation type="submission" date="2023-04" db="EMBL/GenBank/DDBJ databases">
        <title>A chromosome-level genome assembly of the parasitoid wasp Eretmocerus hayati.</title>
        <authorList>
            <person name="Zhong Y."/>
            <person name="Liu S."/>
            <person name="Liu Y."/>
        </authorList>
    </citation>
    <scope>NUCLEOTIDE SEQUENCE</scope>
    <source>
        <strain evidence="1">ZJU_SS_LIU_2023</strain>
    </source>
</reference>
<protein>
    <submittedName>
        <fullName evidence="1">Uncharacterized protein</fullName>
    </submittedName>
</protein>
<comment type="caution">
    <text evidence="1">The sequence shown here is derived from an EMBL/GenBank/DDBJ whole genome shotgun (WGS) entry which is preliminary data.</text>
</comment>
<organism evidence="1 2">
    <name type="scientific">Eretmocerus hayati</name>
    <dbReference type="NCBI Taxonomy" id="131215"/>
    <lineage>
        <taxon>Eukaryota</taxon>
        <taxon>Metazoa</taxon>
        <taxon>Ecdysozoa</taxon>
        <taxon>Arthropoda</taxon>
        <taxon>Hexapoda</taxon>
        <taxon>Insecta</taxon>
        <taxon>Pterygota</taxon>
        <taxon>Neoptera</taxon>
        <taxon>Endopterygota</taxon>
        <taxon>Hymenoptera</taxon>
        <taxon>Apocrita</taxon>
        <taxon>Proctotrupomorpha</taxon>
        <taxon>Chalcidoidea</taxon>
        <taxon>Aphelinidae</taxon>
        <taxon>Aphelininae</taxon>
        <taxon>Eretmocerus</taxon>
    </lineage>
</organism>
<sequence>MNDFQNIGVSLQLVGMIILLLKILCTLNCTGISGKTQILHALVFTTRFMDLQDEFRMSLPSFILKIVYLSVIYLTVLSIFVICRSTYEREHDTFRYELLIGACTLMSLLASYKNLELLRILWYFSIFLEAFAIFPQFHMTEQARYAGSSLVFYVGMLACYRGFYIVHWAYLIFYHGKLENCLVTLAGGAQFLIYCVYFVWMVPIFKAQYPHHLHVDSGDNGQLVVMQTMIIAPPSCNGCNSGDVNKAADESDVSLGNYKRLPTEEDRRSVLKV</sequence>